<evidence type="ECO:0000313" key="2">
    <source>
        <dbReference type="Proteomes" id="UP000054935"/>
    </source>
</evidence>
<dbReference type="PROSITE" id="PS51257">
    <property type="entry name" value="PROKAR_LIPOPROTEIN"/>
    <property type="match status" value="1"/>
</dbReference>
<dbReference type="EMBL" id="CYSE01000003">
    <property type="protein sequence ID" value="CUH78000.1"/>
    <property type="molecule type" value="Genomic_DNA"/>
</dbReference>
<organism evidence="1 2">
    <name type="scientific">Tropicibacter naphthalenivorans</name>
    <dbReference type="NCBI Taxonomy" id="441103"/>
    <lineage>
        <taxon>Bacteria</taxon>
        <taxon>Pseudomonadati</taxon>
        <taxon>Pseudomonadota</taxon>
        <taxon>Alphaproteobacteria</taxon>
        <taxon>Rhodobacterales</taxon>
        <taxon>Roseobacteraceae</taxon>
        <taxon>Tropicibacter</taxon>
    </lineage>
</organism>
<gene>
    <name evidence="1" type="ORF">TRN7648_01740</name>
</gene>
<keyword evidence="2" id="KW-1185">Reference proteome</keyword>
<dbReference type="STRING" id="441103.TRN7648_01740"/>
<accession>A0A0P1G8U6</accession>
<reference evidence="1 2" key="1">
    <citation type="submission" date="2015-09" db="EMBL/GenBank/DDBJ databases">
        <authorList>
            <consortium name="Swine Surveillance"/>
        </authorList>
    </citation>
    <scope>NUCLEOTIDE SEQUENCE [LARGE SCALE GENOMIC DNA]</scope>
    <source>
        <strain evidence="1 2">CECT 7648</strain>
    </source>
</reference>
<dbReference type="AlphaFoldDB" id="A0A0P1G8U6"/>
<dbReference type="RefSeq" id="WP_058247261.1">
    <property type="nucleotide sequence ID" value="NZ_CYSE01000003.1"/>
</dbReference>
<name>A0A0P1G8U6_9RHOB</name>
<protein>
    <submittedName>
        <fullName evidence="1">Uncharacterized protein</fullName>
    </submittedName>
</protein>
<proteinExistence type="predicted"/>
<dbReference type="Proteomes" id="UP000054935">
    <property type="component" value="Unassembled WGS sequence"/>
</dbReference>
<evidence type="ECO:0000313" key="1">
    <source>
        <dbReference type="EMBL" id="CUH78000.1"/>
    </source>
</evidence>
<sequence>MSALRQPSVLLILVACGLLLLWAFYPENDDPLVMAEVRCAATALVLADLLPRLQAANGAVSRAEVAHFADLSERMSLRVARLRAAGSHETAYMQRMITEETRFRDDLSASDGAEAWARNAMARVQSCAGDASAHLFAPVFVPVKVPV</sequence>